<reference evidence="1 2" key="1">
    <citation type="submission" date="2015-07" db="EMBL/GenBank/DDBJ databases">
        <authorList>
            <consortium name="Pathogen Informatics"/>
        </authorList>
    </citation>
    <scope>NUCLEOTIDE SEQUENCE [LARGE SCALE GENOMIC DNA]</scope>
    <source>
        <strain evidence="1 2">A316</strain>
    </source>
</reference>
<accession>A0A655Z8I9</accession>
<sequence>MILCAPILRWPPYEQHRLLHTIFQRNKTIFTQPCWLLRCIYHIWAFRNRAKVFLNPS</sequence>
<name>A0A655Z8I9_VIBCL</name>
<protein>
    <submittedName>
        <fullName evidence="1">Uncharacterized protein</fullName>
    </submittedName>
</protein>
<evidence type="ECO:0000313" key="2">
    <source>
        <dbReference type="Proteomes" id="UP000041770"/>
    </source>
</evidence>
<proteinExistence type="predicted"/>
<evidence type="ECO:0000313" key="1">
    <source>
        <dbReference type="EMBL" id="CSC62472.1"/>
    </source>
</evidence>
<dbReference type="Proteomes" id="UP000041770">
    <property type="component" value="Unassembled WGS sequence"/>
</dbReference>
<dbReference type="AlphaFoldDB" id="A0A655Z8I9"/>
<dbReference type="EMBL" id="CWQY01000010">
    <property type="protein sequence ID" value="CSC62472.1"/>
    <property type="molecule type" value="Genomic_DNA"/>
</dbReference>
<organism evidence="1 2">
    <name type="scientific">Vibrio cholerae</name>
    <dbReference type="NCBI Taxonomy" id="666"/>
    <lineage>
        <taxon>Bacteria</taxon>
        <taxon>Pseudomonadati</taxon>
        <taxon>Pseudomonadota</taxon>
        <taxon>Gammaproteobacteria</taxon>
        <taxon>Vibrionales</taxon>
        <taxon>Vibrionaceae</taxon>
        <taxon>Vibrio</taxon>
    </lineage>
</organism>
<gene>
    <name evidence="1" type="ORF">ERS013200_01845</name>
</gene>